<dbReference type="PANTHER" id="PTHR43245:SF23">
    <property type="entry name" value="NAD(P)-BINDING DOMAIN-CONTAINING PROTEIN"/>
    <property type="match status" value="1"/>
</dbReference>
<dbReference type="Gene3D" id="3.40.50.720">
    <property type="entry name" value="NAD(P)-binding Rossmann-like Domain"/>
    <property type="match status" value="1"/>
</dbReference>
<accession>A0A382N708</accession>
<sequence>MKVSVIGGAGYVGSILLRKLLSNGYKVTCVDNLLFGDDSIVNILDNSNFSFFKCDINDCKSLNEILISREYFSVIHLAAIVGDPACKLNQDLATKTNWDSSVWLLDRAKELGIPRFIFASTCSNYGKMSNSQSYLDENSSLAPVSLYADLKVRFEHHMLNVKKRPGNFAPTSLRFSTVYGLSPRMRFDLTVNEFTKELAKGRELMVFGEQFWRPYCHVEDFSNAFLTLLTSPVDKVAFNVFNVGDTSENYTKKMIVDEIIKLIPDARINYVKKDEDPRDYRVNFSKIKHELGFQITKRVPDGISEIIKALGIGTFKDTEDQKYYNIPIKN</sequence>
<dbReference type="CDD" id="cd08946">
    <property type="entry name" value="SDR_e"/>
    <property type="match status" value="1"/>
</dbReference>
<name>A0A382N708_9ZZZZ</name>
<reference evidence="2" key="1">
    <citation type="submission" date="2018-05" db="EMBL/GenBank/DDBJ databases">
        <authorList>
            <person name="Lanie J.A."/>
            <person name="Ng W.-L."/>
            <person name="Kazmierczak K.M."/>
            <person name="Andrzejewski T.M."/>
            <person name="Davidsen T.M."/>
            <person name="Wayne K.J."/>
            <person name="Tettelin H."/>
            <person name="Glass J.I."/>
            <person name="Rusch D."/>
            <person name="Podicherti R."/>
            <person name="Tsui H.-C.T."/>
            <person name="Winkler M.E."/>
        </authorList>
    </citation>
    <scope>NUCLEOTIDE SEQUENCE</scope>
</reference>
<gene>
    <name evidence="2" type="ORF">METZ01_LOCUS309182</name>
</gene>
<dbReference type="AlphaFoldDB" id="A0A382N708"/>
<proteinExistence type="predicted"/>
<evidence type="ECO:0000313" key="2">
    <source>
        <dbReference type="EMBL" id="SVC56328.1"/>
    </source>
</evidence>
<dbReference type="Pfam" id="PF01370">
    <property type="entry name" value="Epimerase"/>
    <property type="match status" value="1"/>
</dbReference>
<dbReference type="InterPro" id="IPR050177">
    <property type="entry name" value="Lipid_A_modif_metabolic_enz"/>
</dbReference>
<dbReference type="EMBL" id="UINC01098086">
    <property type="protein sequence ID" value="SVC56328.1"/>
    <property type="molecule type" value="Genomic_DNA"/>
</dbReference>
<evidence type="ECO:0000259" key="1">
    <source>
        <dbReference type="Pfam" id="PF01370"/>
    </source>
</evidence>
<protein>
    <recommendedName>
        <fullName evidence="1">NAD-dependent epimerase/dehydratase domain-containing protein</fullName>
    </recommendedName>
</protein>
<dbReference type="SUPFAM" id="SSF51735">
    <property type="entry name" value="NAD(P)-binding Rossmann-fold domains"/>
    <property type="match status" value="1"/>
</dbReference>
<dbReference type="InterPro" id="IPR001509">
    <property type="entry name" value="Epimerase_deHydtase"/>
</dbReference>
<feature type="domain" description="NAD-dependent epimerase/dehydratase" evidence="1">
    <location>
        <begin position="4"/>
        <end position="244"/>
    </location>
</feature>
<organism evidence="2">
    <name type="scientific">marine metagenome</name>
    <dbReference type="NCBI Taxonomy" id="408172"/>
    <lineage>
        <taxon>unclassified sequences</taxon>
        <taxon>metagenomes</taxon>
        <taxon>ecological metagenomes</taxon>
    </lineage>
</organism>
<dbReference type="PANTHER" id="PTHR43245">
    <property type="entry name" value="BIFUNCTIONAL POLYMYXIN RESISTANCE PROTEIN ARNA"/>
    <property type="match status" value="1"/>
</dbReference>
<dbReference type="InterPro" id="IPR036291">
    <property type="entry name" value="NAD(P)-bd_dom_sf"/>
</dbReference>